<reference evidence="2 3" key="1">
    <citation type="journal article" date="2015" name="Genome Announc.">
        <title>Expanding the biotechnology potential of lactobacilli through comparative genomics of 213 strains and associated genera.</title>
        <authorList>
            <person name="Sun Z."/>
            <person name="Harris H.M."/>
            <person name="McCann A."/>
            <person name="Guo C."/>
            <person name="Argimon S."/>
            <person name="Zhang W."/>
            <person name="Yang X."/>
            <person name="Jeffery I.B."/>
            <person name="Cooney J.C."/>
            <person name="Kagawa T.F."/>
            <person name="Liu W."/>
            <person name="Song Y."/>
            <person name="Salvetti E."/>
            <person name="Wrobel A."/>
            <person name="Rasinkangas P."/>
            <person name="Parkhill J."/>
            <person name="Rea M.C."/>
            <person name="O'Sullivan O."/>
            <person name="Ritari J."/>
            <person name="Douillard F.P."/>
            <person name="Paul Ross R."/>
            <person name="Yang R."/>
            <person name="Briner A.E."/>
            <person name="Felis G.E."/>
            <person name="de Vos W.M."/>
            <person name="Barrangou R."/>
            <person name="Klaenhammer T.R."/>
            <person name="Caufield P.W."/>
            <person name="Cui Y."/>
            <person name="Zhang H."/>
            <person name="O'Toole P.W."/>
        </authorList>
    </citation>
    <scope>NUCLEOTIDE SEQUENCE [LARGE SCALE GENOMIC DNA]</scope>
    <source>
        <strain evidence="2 3">DSM 5707</strain>
    </source>
</reference>
<dbReference type="EMBL" id="AZGK01000002">
    <property type="protein sequence ID" value="KRM47322.1"/>
    <property type="molecule type" value="Genomic_DNA"/>
</dbReference>
<sequence>MQKQYELTIGKMKRTLPIIPITDTAAIASFVLLGDAELTHYAAEELAKRINIPFDYLVTLESKGIPLAQELSLITHHPRYFVLRKSVKAYMRNPIAIGMRSITTDYHQQLVLDGCDAEMLRGKRVIIVDDVISTGGSLSAAEHLLKKVGAEVVQRCSILAEGHAADRNDCVFLKTLPMFAVKNG</sequence>
<comment type="caution">
    <text evidence="2">The sequence shown here is derived from an EMBL/GenBank/DDBJ whole genome shotgun (WGS) entry which is preliminary data.</text>
</comment>
<organism evidence="2 3">
    <name type="scientific">Lentilactobacillus parabuchneri DSM 5707 = NBRC 107865</name>
    <dbReference type="NCBI Taxonomy" id="1423784"/>
    <lineage>
        <taxon>Bacteria</taxon>
        <taxon>Bacillati</taxon>
        <taxon>Bacillota</taxon>
        <taxon>Bacilli</taxon>
        <taxon>Lactobacillales</taxon>
        <taxon>Lactobacillaceae</taxon>
        <taxon>Lentilactobacillus</taxon>
    </lineage>
</organism>
<feature type="domain" description="Phosphoribosyltransferase" evidence="1">
    <location>
        <begin position="37"/>
        <end position="168"/>
    </location>
</feature>
<dbReference type="PANTHER" id="PTHR43218">
    <property type="entry name" value="PHOSPHORIBOSYLTRANSFERASE-RELATED"/>
    <property type="match status" value="1"/>
</dbReference>
<dbReference type="Pfam" id="PF00156">
    <property type="entry name" value="Pribosyltran"/>
    <property type="match status" value="1"/>
</dbReference>
<accession>A0A0R1YYE0</accession>
<dbReference type="Gene3D" id="3.40.50.2020">
    <property type="match status" value="1"/>
</dbReference>
<evidence type="ECO:0000259" key="1">
    <source>
        <dbReference type="Pfam" id="PF00156"/>
    </source>
</evidence>
<evidence type="ECO:0000313" key="3">
    <source>
        <dbReference type="Proteomes" id="UP000051957"/>
    </source>
</evidence>
<evidence type="ECO:0000313" key="2">
    <source>
        <dbReference type="EMBL" id="KRM47322.1"/>
    </source>
</evidence>
<dbReference type="GO" id="GO:0016757">
    <property type="term" value="F:glycosyltransferase activity"/>
    <property type="evidence" value="ECO:0007669"/>
    <property type="project" value="UniProtKB-KW"/>
</dbReference>
<proteinExistence type="predicted"/>
<dbReference type="InterPro" id="IPR000836">
    <property type="entry name" value="PRTase_dom"/>
</dbReference>
<name>A0A0R1YYE0_9LACO</name>
<gene>
    <name evidence="2" type="ORF">FC51_GL001022</name>
</gene>
<dbReference type="SUPFAM" id="SSF53271">
    <property type="entry name" value="PRTase-like"/>
    <property type="match status" value="1"/>
</dbReference>
<dbReference type="Proteomes" id="UP000051957">
    <property type="component" value="Unassembled WGS sequence"/>
</dbReference>
<dbReference type="PANTHER" id="PTHR43218:SF1">
    <property type="entry name" value="PHOSPHORIBOSYLTRANSFERASE"/>
    <property type="match status" value="1"/>
</dbReference>
<dbReference type="RefSeq" id="WP_057909833.1">
    <property type="nucleotide sequence ID" value="NZ_AZGK01000002.1"/>
</dbReference>
<protein>
    <submittedName>
        <fullName evidence="2">Phosphoribosyltransferase</fullName>
    </submittedName>
</protein>
<dbReference type="InterPro" id="IPR029057">
    <property type="entry name" value="PRTase-like"/>
</dbReference>
<keyword evidence="2" id="KW-0808">Transferase</keyword>
<dbReference type="CDD" id="cd06223">
    <property type="entry name" value="PRTases_typeI"/>
    <property type="match status" value="1"/>
</dbReference>
<dbReference type="PATRIC" id="fig|1423784.4.peg.1031"/>
<dbReference type="AlphaFoldDB" id="A0A0R1YYE0"/>
<keyword evidence="2" id="KW-0328">Glycosyltransferase</keyword>
<dbReference type="NCBIfam" id="NF005592">
    <property type="entry name" value="PRK07322.1"/>
    <property type="match status" value="1"/>
</dbReference>